<protein>
    <recommendedName>
        <fullName evidence="13">Integrase catalytic domain-containing protein</fullName>
    </recommendedName>
</protein>
<name>A0A5N6MXQ0_9ASTR</name>
<evidence type="ECO:0000256" key="12">
    <source>
        <dbReference type="SAM" id="SignalP"/>
    </source>
</evidence>
<evidence type="ECO:0000256" key="7">
    <source>
        <dbReference type="ARBA" id="ARBA00022989"/>
    </source>
</evidence>
<dbReference type="Gene3D" id="1.50.40.10">
    <property type="entry name" value="Mitochondrial carrier domain"/>
    <property type="match status" value="1"/>
</dbReference>
<dbReference type="Pfam" id="PF00153">
    <property type="entry name" value="Mito_carr"/>
    <property type="match status" value="3"/>
</dbReference>
<evidence type="ECO:0000256" key="2">
    <source>
        <dbReference type="ARBA" id="ARBA00006375"/>
    </source>
</evidence>
<evidence type="ECO:0000256" key="5">
    <source>
        <dbReference type="ARBA" id="ARBA00022737"/>
    </source>
</evidence>
<comment type="caution">
    <text evidence="14">The sequence shown here is derived from an EMBL/GenBank/DDBJ whole genome shotgun (WGS) entry which is preliminary data.</text>
</comment>
<reference evidence="14 15" key="1">
    <citation type="submission" date="2019-05" db="EMBL/GenBank/DDBJ databases">
        <title>Mikania micrantha, genome provides insights into the molecular mechanism of rapid growth.</title>
        <authorList>
            <person name="Liu B."/>
        </authorList>
    </citation>
    <scope>NUCLEOTIDE SEQUENCE [LARGE SCALE GENOMIC DNA]</scope>
    <source>
        <strain evidence="14">NLD-2019</strain>
        <tissue evidence="14">Leaf</tissue>
    </source>
</reference>
<gene>
    <name evidence="14" type="ORF">E3N88_27255</name>
</gene>
<keyword evidence="5" id="KW-0677">Repeat</keyword>
<dbReference type="InterPro" id="IPR016197">
    <property type="entry name" value="Chromo-like_dom_sf"/>
</dbReference>
<evidence type="ECO:0000259" key="13">
    <source>
        <dbReference type="PROSITE" id="PS50994"/>
    </source>
</evidence>
<evidence type="ECO:0000256" key="1">
    <source>
        <dbReference type="ARBA" id="ARBA00004448"/>
    </source>
</evidence>
<dbReference type="PROSITE" id="PS50994">
    <property type="entry name" value="INTEGRASE"/>
    <property type="match status" value="1"/>
</dbReference>
<dbReference type="GO" id="GO:0005743">
    <property type="term" value="C:mitochondrial inner membrane"/>
    <property type="evidence" value="ECO:0007669"/>
    <property type="project" value="UniProtKB-SubCell"/>
</dbReference>
<dbReference type="GO" id="GO:0003676">
    <property type="term" value="F:nucleic acid binding"/>
    <property type="evidence" value="ECO:0007669"/>
    <property type="project" value="InterPro"/>
</dbReference>
<feature type="repeat" description="Solcar" evidence="11">
    <location>
        <begin position="453"/>
        <end position="539"/>
    </location>
</feature>
<dbReference type="OrthoDB" id="1909122at2759"/>
<accession>A0A5N6MXQ0</accession>
<feature type="domain" description="Integrase catalytic" evidence="13">
    <location>
        <begin position="76"/>
        <end position="189"/>
    </location>
</feature>
<keyword evidence="4 11" id="KW-0812">Transmembrane</keyword>
<dbReference type="PROSITE" id="PS50920">
    <property type="entry name" value="SOLCAR"/>
    <property type="match status" value="3"/>
</dbReference>
<dbReference type="SUPFAM" id="SSF53098">
    <property type="entry name" value="Ribonuclease H-like"/>
    <property type="match status" value="1"/>
</dbReference>
<comment type="function">
    <text evidence="10">Required for the accumulation of coenzyme A in the mitochondrial matrix.</text>
</comment>
<dbReference type="InterPro" id="IPR023395">
    <property type="entry name" value="MCP_dom_sf"/>
</dbReference>
<keyword evidence="6" id="KW-0999">Mitochondrion inner membrane</keyword>
<evidence type="ECO:0000256" key="6">
    <source>
        <dbReference type="ARBA" id="ARBA00022792"/>
    </source>
</evidence>
<keyword evidence="3" id="KW-0813">Transport</keyword>
<sequence length="762" mass="85431">MQRLNSIMELKVLIFELYLVNPCVAEQKTLIVLLVDTPFAGRIASPLMKTVTLGEAALQTLARHEVTRGGGVTTYTSEKLSELFVKEIITRHGVPVSIVSDRDTRFVSRFWKQFHESMGTRLNISTAYHPQTDGQSERTIQTLEDMLRACIIDFGGSWDDHLPLVEFSYNNSYHASIGMPPYEALYGRRCRTPVCWGGVGQKEVGSKAAVLGLTEKLQLVKARMKAAQDRQKSYADKRRRPIEFEVGDQVLLKVSPWKGVIRFRKRGKLSPRFIGPFQKMARVGKVAYRLDLPDELSGIHPTFHVSHLRKCLADDVAYVPLNDIKVDERLNYIEEPVAIVDTKEKQLRNKMIRQVKVQWKHRKGSEATWETEDEMKRLYPHLFEMSGSKVRQAGSNLRPGSGLRVTYVIIEKDCLAILFLCVLRQFPLHCVEQTARDIWDKRLVEGSAIDSLPVYAKELIAGGAAGAFAKTAVAPLERIKILLQTRTQGFHSLGVYQSLKRLLKHEGLPGFYKGNGASVLRIVPYAALHFMAYEQYRCWILDNYSVLGTGPVVDLLAGSAAGGTAVLCTYPLDLARTKLAYEVVDAKASLGNASKSIMEQARYSGIKNVLESVYREGGMRGLYRGVGPTLIGILPYAGLKFYIYEELKSHVSEENQRSIMMRLSCGALAGLFGQTFTYPLDVVRRQMQVENPQAGSGARYASTWKGITTIVSEQGWRQLFAGLSINYIKIVPSVAIGFTAYDMMKSWLRIPPRQKTQSISAA</sequence>
<dbReference type="Pfam" id="PF24626">
    <property type="entry name" value="SH3_Tf2-1"/>
    <property type="match status" value="1"/>
</dbReference>
<dbReference type="PANTHER" id="PTHR24089">
    <property type="entry name" value="SOLUTE CARRIER FAMILY 25"/>
    <property type="match status" value="1"/>
</dbReference>
<dbReference type="InterPro" id="IPR012337">
    <property type="entry name" value="RNaseH-like_sf"/>
</dbReference>
<dbReference type="AlphaFoldDB" id="A0A5N6MXQ0"/>
<feature type="repeat" description="Solcar" evidence="11">
    <location>
        <begin position="549"/>
        <end position="650"/>
    </location>
</feature>
<dbReference type="SUPFAM" id="SSF54160">
    <property type="entry name" value="Chromo domain-like"/>
    <property type="match status" value="1"/>
</dbReference>
<comment type="subcellular location">
    <subcellularLocation>
        <location evidence="1">Mitochondrion inner membrane</location>
        <topology evidence="1">Multi-pass membrane protein</topology>
    </subcellularLocation>
</comment>
<evidence type="ECO:0000256" key="3">
    <source>
        <dbReference type="ARBA" id="ARBA00022448"/>
    </source>
</evidence>
<comment type="similarity">
    <text evidence="2">Belongs to the mitochondrial carrier (TC 2.A.29) family.</text>
</comment>
<evidence type="ECO:0000256" key="11">
    <source>
        <dbReference type="PROSITE-ProRule" id="PRU00282"/>
    </source>
</evidence>
<feature type="signal peptide" evidence="12">
    <location>
        <begin position="1"/>
        <end position="25"/>
    </location>
</feature>
<evidence type="ECO:0000256" key="4">
    <source>
        <dbReference type="ARBA" id="ARBA00022692"/>
    </source>
</evidence>
<dbReference type="SUPFAM" id="SSF103506">
    <property type="entry name" value="Mitochondrial carrier"/>
    <property type="match status" value="1"/>
</dbReference>
<keyword evidence="15" id="KW-1185">Reference proteome</keyword>
<keyword evidence="12" id="KW-0732">Signal</keyword>
<dbReference type="EMBL" id="SZYD01000014">
    <property type="protein sequence ID" value="KAD4178664.1"/>
    <property type="molecule type" value="Genomic_DNA"/>
</dbReference>
<dbReference type="GO" id="GO:0015074">
    <property type="term" value="P:DNA integration"/>
    <property type="evidence" value="ECO:0007669"/>
    <property type="project" value="InterPro"/>
</dbReference>
<dbReference type="Gene3D" id="3.30.420.10">
    <property type="entry name" value="Ribonuclease H-like superfamily/Ribonuclease H"/>
    <property type="match status" value="1"/>
</dbReference>
<dbReference type="GO" id="GO:0015228">
    <property type="term" value="F:coenzyme A transmembrane transporter activity"/>
    <property type="evidence" value="ECO:0007669"/>
    <property type="project" value="UniProtKB-ARBA"/>
</dbReference>
<dbReference type="FunFam" id="1.50.40.10:FF:000014">
    <property type="entry name" value="mitochondrial coenzyme A transporter SLC25A42"/>
    <property type="match status" value="1"/>
</dbReference>
<organism evidence="14 15">
    <name type="scientific">Mikania micrantha</name>
    <name type="common">bitter vine</name>
    <dbReference type="NCBI Taxonomy" id="192012"/>
    <lineage>
        <taxon>Eukaryota</taxon>
        <taxon>Viridiplantae</taxon>
        <taxon>Streptophyta</taxon>
        <taxon>Embryophyta</taxon>
        <taxon>Tracheophyta</taxon>
        <taxon>Spermatophyta</taxon>
        <taxon>Magnoliopsida</taxon>
        <taxon>eudicotyledons</taxon>
        <taxon>Gunneridae</taxon>
        <taxon>Pentapetalae</taxon>
        <taxon>asterids</taxon>
        <taxon>campanulids</taxon>
        <taxon>Asterales</taxon>
        <taxon>Asteraceae</taxon>
        <taxon>Asteroideae</taxon>
        <taxon>Heliantheae alliance</taxon>
        <taxon>Eupatorieae</taxon>
        <taxon>Mikania</taxon>
    </lineage>
</organism>
<proteinExistence type="inferred from homology"/>
<dbReference type="InterPro" id="IPR036397">
    <property type="entry name" value="RNaseH_sf"/>
</dbReference>
<dbReference type="InterPro" id="IPR001584">
    <property type="entry name" value="Integrase_cat-core"/>
</dbReference>
<evidence type="ECO:0000313" key="14">
    <source>
        <dbReference type="EMBL" id="KAD4178664.1"/>
    </source>
</evidence>
<evidence type="ECO:0000256" key="9">
    <source>
        <dbReference type="ARBA" id="ARBA00023136"/>
    </source>
</evidence>
<evidence type="ECO:0000313" key="15">
    <source>
        <dbReference type="Proteomes" id="UP000326396"/>
    </source>
</evidence>
<dbReference type="Proteomes" id="UP000326396">
    <property type="component" value="Linkage Group LG4"/>
</dbReference>
<evidence type="ECO:0000256" key="10">
    <source>
        <dbReference type="ARBA" id="ARBA00055062"/>
    </source>
</evidence>
<keyword evidence="7" id="KW-1133">Transmembrane helix</keyword>
<keyword evidence="8" id="KW-0496">Mitochondrion</keyword>
<dbReference type="GO" id="GO:1990559">
    <property type="term" value="P:mitochondrial coenzyme A transmembrane transport"/>
    <property type="evidence" value="ECO:0007669"/>
    <property type="project" value="UniProtKB-ARBA"/>
</dbReference>
<keyword evidence="9 11" id="KW-0472">Membrane</keyword>
<dbReference type="InterPro" id="IPR056924">
    <property type="entry name" value="SH3_Tf2-1"/>
</dbReference>
<dbReference type="InterPro" id="IPR018108">
    <property type="entry name" value="MCP_transmembrane"/>
</dbReference>
<feature type="chain" id="PRO_5024437102" description="Integrase catalytic domain-containing protein" evidence="12">
    <location>
        <begin position="26"/>
        <end position="762"/>
    </location>
</feature>
<dbReference type="PRINTS" id="PR00926">
    <property type="entry name" value="MITOCARRIER"/>
</dbReference>
<feature type="repeat" description="Solcar" evidence="11">
    <location>
        <begin position="657"/>
        <end position="747"/>
    </location>
</feature>
<evidence type="ECO:0000256" key="8">
    <source>
        <dbReference type="ARBA" id="ARBA00023128"/>
    </source>
</evidence>
<dbReference type="InterPro" id="IPR002067">
    <property type="entry name" value="MCP"/>
</dbReference>